<dbReference type="EMBL" id="WTVR01000002">
    <property type="protein sequence ID" value="NMF87160.1"/>
    <property type="molecule type" value="Genomic_DNA"/>
</dbReference>
<evidence type="ECO:0000313" key="8">
    <source>
        <dbReference type="EMBL" id="NMF87160.1"/>
    </source>
</evidence>
<dbReference type="Proteomes" id="UP000652074">
    <property type="component" value="Unassembled WGS sequence"/>
</dbReference>
<dbReference type="PANTHER" id="PTHR43350">
    <property type="entry name" value="NAD-DEPENDENT ALCOHOL DEHYDROGENASE"/>
    <property type="match status" value="1"/>
</dbReference>
<organism evidence="8 9">
    <name type="scientific">Aromatoleum petrolei</name>
    <dbReference type="NCBI Taxonomy" id="76116"/>
    <lineage>
        <taxon>Bacteria</taxon>
        <taxon>Pseudomonadati</taxon>
        <taxon>Pseudomonadota</taxon>
        <taxon>Betaproteobacteria</taxon>
        <taxon>Rhodocyclales</taxon>
        <taxon>Rhodocyclaceae</taxon>
        <taxon>Aromatoleum</taxon>
    </lineage>
</organism>
<evidence type="ECO:0000256" key="5">
    <source>
        <dbReference type="ARBA" id="ARBA00023002"/>
    </source>
</evidence>
<dbReference type="Gene3D" id="3.90.180.10">
    <property type="entry name" value="Medium-chain alcohol dehydrogenases, catalytic domain"/>
    <property type="match status" value="1"/>
</dbReference>
<evidence type="ECO:0000256" key="2">
    <source>
        <dbReference type="ARBA" id="ARBA00008072"/>
    </source>
</evidence>
<gene>
    <name evidence="8" type="ORF">GPA26_01560</name>
</gene>
<reference evidence="8 9" key="1">
    <citation type="submission" date="2019-12" db="EMBL/GenBank/DDBJ databases">
        <title>Comparative genomics gives insights into the taxonomy of the Azoarcus-Aromatoleum group and reveals separate origins of nif in the plant-associated Azoarcus and non-plant-associated Aromatoleum sub-groups.</title>
        <authorList>
            <person name="Lafos M."/>
            <person name="Maluk M."/>
            <person name="Batista M."/>
            <person name="Junghare M."/>
            <person name="Carmona M."/>
            <person name="Faoro H."/>
            <person name="Cruz L.M."/>
            <person name="Battistoni F."/>
            <person name="De Souza E."/>
            <person name="Pedrosa F."/>
            <person name="Chen W.-M."/>
            <person name="Poole P.S."/>
            <person name="Dixon R.A."/>
            <person name="James E.K."/>
        </authorList>
    </citation>
    <scope>NUCLEOTIDE SEQUENCE [LARGE SCALE GENOMIC DNA]</scope>
    <source>
        <strain evidence="8 9">ToN1</strain>
    </source>
</reference>
<dbReference type="PROSITE" id="PS00059">
    <property type="entry name" value="ADH_ZINC"/>
    <property type="match status" value="1"/>
</dbReference>
<dbReference type="InterPro" id="IPR002328">
    <property type="entry name" value="ADH_Zn_CS"/>
</dbReference>
<comment type="similarity">
    <text evidence="2 6">Belongs to the zinc-containing alcohol dehydrogenase family.</text>
</comment>
<feature type="domain" description="Enoyl reductase (ER)" evidence="7">
    <location>
        <begin position="21"/>
        <end position="373"/>
    </location>
</feature>
<dbReference type="Pfam" id="PF00107">
    <property type="entry name" value="ADH_zinc_N"/>
    <property type="match status" value="1"/>
</dbReference>
<sequence length="375" mass="38609">MGSIQDSLFITARAAVLRTVGGPLQIEDVRISPPKGDEVLVRMVGVGVCHTDVVCRDGFPVPLPIVLGHEGSGIVEAVGELVTKVKPGQRVVLSFNSCGHCSSCGEDHPATCHQMLPLNFGAAQRVDGGCVTDATGEAVHSLFFGQSSFGTFALAREVNTVPVGDGVPLEILGPLGCGIQTGAGAAINSLALKPGQSLAIFGGGSVGLSALLGALAVGAGPVVVIEPNVRRRALALDLGASHVFDPFNTEDLVASIKAATGGGVTHSLDSTGLPPVIAKAIDCTLPGGTVGLLGVPAPDAAVPVTLLDLLVKSVTLRPITEGDANPQEFIPRMVQLYRDGKFPFDKLITTYRFENINDAFKATETGEAIKPVLVF</sequence>
<dbReference type="InterPro" id="IPR020843">
    <property type="entry name" value="ER"/>
</dbReference>
<dbReference type="Gene3D" id="3.40.50.720">
    <property type="entry name" value="NAD(P)-binding Rossmann-like Domain"/>
    <property type="match status" value="1"/>
</dbReference>
<comment type="caution">
    <text evidence="8">The sequence shown here is derived from an EMBL/GenBank/DDBJ whole genome shotgun (WGS) entry which is preliminary data.</text>
</comment>
<dbReference type="PANTHER" id="PTHR43350:SF21">
    <property type="entry name" value="S-NITROSOMYCOTHIOL REDUCTASE MSCR"/>
    <property type="match status" value="1"/>
</dbReference>
<dbReference type="SUPFAM" id="SSF51735">
    <property type="entry name" value="NAD(P)-binding Rossmann-fold domains"/>
    <property type="match status" value="1"/>
</dbReference>
<proteinExistence type="inferred from homology"/>
<dbReference type="InterPro" id="IPR036291">
    <property type="entry name" value="NAD(P)-bd_dom_sf"/>
</dbReference>
<dbReference type="InterPro" id="IPR013149">
    <property type="entry name" value="ADH-like_C"/>
</dbReference>
<name>A0ABX1MJ39_9RHOO</name>
<dbReference type="CDD" id="cd08278">
    <property type="entry name" value="benzyl_alcohol_DH"/>
    <property type="match status" value="1"/>
</dbReference>
<evidence type="ECO:0000256" key="6">
    <source>
        <dbReference type="RuleBase" id="RU361277"/>
    </source>
</evidence>
<evidence type="ECO:0000256" key="1">
    <source>
        <dbReference type="ARBA" id="ARBA00001947"/>
    </source>
</evidence>
<dbReference type="SUPFAM" id="SSF50129">
    <property type="entry name" value="GroES-like"/>
    <property type="match status" value="2"/>
</dbReference>
<dbReference type="SMART" id="SM00829">
    <property type="entry name" value="PKS_ER"/>
    <property type="match status" value="1"/>
</dbReference>
<keyword evidence="9" id="KW-1185">Reference proteome</keyword>
<keyword evidence="4 6" id="KW-0862">Zinc</keyword>
<protein>
    <submittedName>
        <fullName evidence="8">Alcohol dehydrogenase catalytic domain-containing protein</fullName>
    </submittedName>
</protein>
<dbReference type="Pfam" id="PF08240">
    <property type="entry name" value="ADH_N"/>
    <property type="match status" value="1"/>
</dbReference>
<evidence type="ECO:0000313" key="9">
    <source>
        <dbReference type="Proteomes" id="UP000652074"/>
    </source>
</evidence>
<dbReference type="InterPro" id="IPR013154">
    <property type="entry name" value="ADH-like_N"/>
</dbReference>
<accession>A0ABX1MJ39</accession>
<dbReference type="RefSeq" id="WP_169204610.1">
    <property type="nucleotide sequence ID" value="NZ_CP059560.1"/>
</dbReference>
<dbReference type="InterPro" id="IPR011032">
    <property type="entry name" value="GroES-like_sf"/>
</dbReference>
<evidence type="ECO:0000256" key="3">
    <source>
        <dbReference type="ARBA" id="ARBA00022723"/>
    </source>
</evidence>
<keyword evidence="3 6" id="KW-0479">Metal-binding</keyword>
<evidence type="ECO:0000259" key="7">
    <source>
        <dbReference type="SMART" id="SM00829"/>
    </source>
</evidence>
<comment type="cofactor">
    <cofactor evidence="1 6">
        <name>Zn(2+)</name>
        <dbReference type="ChEBI" id="CHEBI:29105"/>
    </cofactor>
</comment>
<evidence type="ECO:0000256" key="4">
    <source>
        <dbReference type="ARBA" id="ARBA00022833"/>
    </source>
</evidence>
<keyword evidence="5" id="KW-0560">Oxidoreductase</keyword>